<gene>
    <name evidence="1" type="ORF">PCOR1329_LOCUS37393</name>
</gene>
<sequence>MSEQESRAAPEREAPLIAEPISGAALSAAGAKSIHDVPAASLNNGSENAMLVFVDRAQEKVLLKVPNALGWRLHYGVQLARSDAASSREERWQEVVSEILSPASASGMFLGAHPGLFHLANARPAGAMLFTFKSATAAPMRVYVLEVPLADCSAAAAALGGDVAAVAIGDVPYADMWADDVFWLPALLADEGAYFEGHFVFDGGPGSVKNGGGPVVAHSYSLRDFRLEGLSEAQE</sequence>
<dbReference type="Proteomes" id="UP001189429">
    <property type="component" value="Unassembled WGS sequence"/>
</dbReference>
<dbReference type="EMBL" id="CAUYUJ010014533">
    <property type="protein sequence ID" value="CAK0842757.1"/>
    <property type="molecule type" value="Genomic_DNA"/>
</dbReference>
<name>A0ABN9TB34_9DINO</name>
<evidence type="ECO:0000313" key="2">
    <source>
        <dbReference type="Proteomes" id="UP001189429"/>
    </source>
</evidence>
<proteinExistence type="predicted"/>
<evidence type="ECO:0000313" key="1">
    <source>
        <dbReference type="EMBL" id="CAK0842757.1"/>
    </source>
</evidence>
<protein>
    <submittedName>
        <fullName evidence="1">Uncharacterized protein</fullName>
    </submittedName>
</protein>
<reference evidence="1" key="1">
    <citation type="submission" date="2023-10" db="EMBL/GenBank/DDBJ databases">
        <authorList>
            <person name="Chen Y."/>
            <person name="Shah S."/>
            <person name="Dougan E. K."/>
            <person name="Thang M."/>
            <person name="Chan C."/>
        </authorList>
    </citation>
    <scope>NUCLEOTIDE SEQUENCE [LARGE SCALE GENOMIC DNA]</scope>
</reference>
<organism evidence="1 2">
    <name type="scientific">Prorocentrum cordatum</name>
    <dbReference type="NCBI Taxonomy" id="2364126"/>
    <lineage>
        <taxon>Eukaryota</taxon>
        <taxon>Sar</taxon>
        <taxon>Alveolata</taxon>
        <taxon>Dinophyceae</taxon>
        <taxon>Prorocentrales</taxon>
        <taxon>Prorocentraceae</taxon>
        <taxon>Prorocentrum</taxon>
    </lineage>
</organism>
<keyword evidence="2" id="KW-1185">Reference proteome</keyword>
<comment type="caution">
    <text evidence="1">The sequence shown here is derived from an EMBL/GenBank/DDBJ whole genome shotgun (WGS) entry which is preliminary data.</text>
</comment>
<accession>A0ABN9TB34</accession>